<dbReference type="Pfam" id="PF13997">
    <property type="entry name" value="YqjK"/>
    <property type="match status" value="1"/>
</dbReference>
<keyword evidence="2" id="KW-1185">Reference proteome</keyword>
<organism evidence="1 2">
    <name type="scientific">Halomonas nitroreducens</name>
    <dbReference type="NCBI Taxonomy" id="447425"/>
    <lineage>
        <taxon>Bacteria</taxon>
        <taxon>Pseudomonadati</taxon>
        <taxon>Pseudomonadota</taxon>
        <taxon>Gammaproteobacteria</taxon>
        <taxon>Oceanospirillales</taxon>
        <taxon>Halomonadaceae</taxon>
        <taxon>Halomonas</taxon>
    </lineage>
</organism>
<evidence type="ECO:0008006" key="3">
    <source>
        <dbReference type="Google" id="ProtNLM"/>
    </source>
</evidence>
<evidence type="ECO:0000313" key="1">
    <source>
        <dbReference type="EMBL" id="RTQ99647.1"/>
    </source>
</evidence>
<accession>A0A431UZH1</accession>
<evidence type="ECO:0000313" key="2">
    <source>
        <dbReference type="Proteomes" id="UP000267400"/>
    </source>
</evidence>
<dbReference type="AlphaFoldDB" id="A0A431UZH1"/>
<gene>
    <name evidence="1" type="ORF">EKG36_17435</name>
</gene>
<protein>
    <recommendedName>
        <fullName evidence="3">YqjK-like protein</fullName>
    </recommendedName>
</protein>
<proteinExistence type="predicted"/>
<dbReference type="InterPro" id="IPR025612">
    <property type="entry name" value="YqjK"/>
</dbReference>
<reference evidence="1 2" key="1">
    <citation type="submission" date="2018-12" db="EMBL/GenBank/DDBJ databases">
        <authorList>
            <person name="Yu L."/>
        </authorList>
    </citation>
    <scope>NUCLEOTIDE SEQUENCE [LARGE SCALE GENOMIC DNA]</scope>
    <source>
        <strain evidence="1 2">11S</strain>
    </source>
</reference>
<comment type="caution">
    <text evidence="1">The sequence shown here is derived from an EMBL/GenBank/DDBJ whole genome shotgun (WGS) entry which is preliminary data.</text>
</comment>
<dbReference type="EMBL" id="RXNS01000019">
    <property type="protein sequence ID" value="RTQ99647.1"/>
    <property type="molecule type" value="Genomic_DNA"/>
</dbReference>
<name>A0A431UZH1_9GAMM</name>
<dbReference type="OrthoDB" id="6183353at2"/>
<sequence length="105" mass="11945">MNWWRSTVTRNAEPSRHERKAVLEATIEQQRVDLLVATDRWQAAAHPLDAGWQAVHRYRVPILVAGGLLLLPVARHPGSVTRLGRKALVGALALDRLRRLLTRFR</sequence>
<dbReference type="Proteomes" id="UP000267400">
    <property type="component" value="Unassembled WGS sequence"/>
</dbReference>